<dbReference type="EMBL" id="MW238521">
    <property type="protein sequence ID" value="QQK54741.1"/>
    <property type="molecule type" value="Genomic_DNA"/>
</dbReference>
<proteinExistence type="inferred from homology"/>
<comment type="subcellular location">
    <subcellularLocation>
        <location evidence="1">Mitochondrion membrane</location>
        <topology evidence="1">Multi-pass membrane protein</topology>
    </subcellularLocation>
</comment>
<evidence type="ECO:0000256" key="11">
    <source>
        <dbReference type="ARBA" id="ARBA00023027"/>
    </source>
</evidence>
<comment type="catalytic activity">
    <reaction evidence="15">
        <text>a ubiquinone + NADH + 5 H(+)(in) = a ubiquinol + NAD(+) + 4 H(+)(out)</text>
        <dbReference type="Rhea" id="RHEA:29091"/>
        <dbReference type="Rhea" id="RHEA-COMP:9565"/>
        <dbReference type="Rhea" id="RHEA-COMP:9566"/>
        <dbReference type="ChEBI" id="CHEBI:15378"/>
        <dbReference type="ChEBI" id="CHEBI:16389"/>
        <dbReference type="ChEBI" id="CHEBI:17976"/>
        <dbReference type="ChEBI" id="CHEBI:57540"/>
        <dbReference type="ChEBI" id="CHEBI:57945"/>
        <dbReference type="EC" id="7.1.1.2"/>
    </reaction>
</comment>
<dbReference type="PANTHER" id="PTHR11435">
    <property type="entry name" value="NADH UBIQUINONE OXIDOREDUCTASE SUBUNIT ND6"/>
    <property type="match status" value="1"/>
</dbReference>
<feature type="chain" id="PRO_5031237357" description="NADH-ubiquinone oxidoreductase chain 6" evidence="17">
    <location>
        <begin position="20"/>
        <end position="162"/>
    </location>
</feature>
<dbReference type="RefSeq" id="YP_010139287.1">
    <property type="nucleotide sequence ID" value="NC_056909.1"/>
</dbReference>
<keyword evidence="11" id="KW-0520">NAD</keyword>
<evidence type="ECO:0000256" key="10">
    <source>
        <dbReference type="ARBA" id="ARBA00022989"/>
    </source>
</evidence>
<evidence type="ECO:0000256" key="13">
    <source>
        <dbReference type="ARBA" id="ARBA00023136"/>
    </source>
</evidence>
<dbReference type="PANTHER" id="PTHR11435:SF1">
    <property type="entry name" value="NADH-UBIQUINONE OXIDOREDUCTASE CHAIN 6"/>
    <property type="match status" value="1"/>
</dbReference>
<comment type="similarity">
    <text evidence="2">Belongs to the complex I subunit 6 family.</text>
</comment>
<name>A0A7T6Y7W7_9HEXA</name>
<keyword evidence="10 16" id="KW-1133">Transmembrane helix</keyword>
<evidence type="ECO:0000256" key="7">
    <source>
        <dbReference type="ARBA" id="ARBA00022692"/>
    </source>
</evidence>
<evidence type="ECO:0000256" key="2">
    <source>
        <dbReference type="ARBA" id="ARBA00005698"/>
    </source>
</evidence>
<dbReference type="InterPro" id="IPR050269">
    <property type="entry name" value="ComplexI_Subunit6"/>
</dbReference>
<geneLocation type="mitochondrion" evidence="18"/>
<keyword evidence="12 18" id="KW-0496">Mitochondrion</keyword>
<accession>A0A7T6Y7W7</accession>
<dbReference type="GeneID" id="67132843"/>
<keyword evidence="9" id="KW-0249">Electron transport</keyword>
<evidence type="ECO:0000313" key="18">
    <source>
        <dbReference type="EMBL" id="QQK54741.1"/>
    </source>
</evidence>
<keyword evidence="8" id="KW-1278">Translocase</keyword>
<gene>
    <name evidence="18" type="primary">ND6</name>
</gene>
<evidence type="ECO:0000256" key="16">
    <source>
        <dbReference type="SAM" id="Phobius"/>
    </source>
</evidence>
<evidence type="ECO:0000256" key="6">
    <source>
        <dbReference type="ARBA" id="ARBA00022660"/>
    </source>
</evidence>
<evidence type="ECO:0000256" key="8">
    <source>
        <dbReference type="ARBA" id="ARBA00022967"/>
    </source>
</evidence>
<evidence type="ECO:0000256" key="15">
    <source>
        <dbReference type="ARBA" id="ARBA00049551"/>
    </source>
</evidence>
<keyword evidence="13 16" id="KW-0472">Membrane</keyword>
<dbReference type="CTD" id="4541"/>
<evidence type="ECO:0000256" key="5">
    <source>
        <dbReference type="ARBA" id="ARBA00022448"/>
    </source>
</evidence>
<feature type="transmembrane region" description="Helical" evidence="16">
    <location>
        <begin position="21"/>
        <end position="41"/>
    </location>
</feature>
<dbReference type="AlphaFoldDB" id="A0A7T6Y7W7"/>
<evidence type="ECO:0000256" key="12">
    <source>
        <dbReference type="ARBA" id="ARBA00023128"/>
    </source>
</evidence>
<evidence type="ECO:0000256" key="9">
    <source>
        <dbReference type="ARBA" id="ARBA00022982"/>
    </source>
</evidence>
<feature type="transmembrane region" description="Helical" evidence="16">
    <location>
        <begin position="120"/>
        <end position="144"/>
    </location>
</feature>
<evidence type="ECO:0000256" key="14">
    <source>
        <dbReference type="ARBA" id="ARBA00031019"/>
    </source>
</evidence>
<dbReference type="GO" id="GO:0008137">
    <property type="term" value="F:NADH dehydrogenase (ubiquinone) activity"/>
    <property type="evidence" value="ECO:0007669"/>
    <property type="project" value="UniProtKB-EC"/>
</dbReference>
<sequence>MKLMMLISFMLSLMFLSSSHPIALMVAILIQTVTVCGMIWVGKSLNWFSFILFLIFLGGLMVLFIYISCLASNEKFYLSYETPVTVMLITIIFLVMLVTNQTSQMVKVNQTQEFSYIHSMYTQMMSMTTGVTMLYLLLTLIVVVKMTSKYEGPLRNMIFKHQ</sequence>
<keyword evidence="7 16" id="KW-0812">Transmembrane</keyword>
<protein>
    <recommendedName>
        <fullName evidence="4">NADH-ubiquinone oxidoreductase chain 6</fullName>
        <ecNumber evidence="3">7.1.1.2</ecNumber>
    </recommendedName>
    <alternativeName>
        <fullName evidence="14">NADH dehydrogenase subunit 6</fullName>
    </alternativeName>
</protein>
<keyword evidence="5" id="KW-0813">Transport</keyword>
<evidence type="ECO:0000256" key="1">
    <source>
        <dbReference type="ARBA" id="ARBA00004225"/>
    </source>
</evidence>
<feature type="transmembrane region" description="Helical" evidence="16">
    <location>
        <begin position="83"/>
        <end position="100"/>
    </location>
</feature>
<dbReference type="EC" id="7.1.1.2" evidence="3"/>
<evidence type="ECO:0000256" key="17">
    <source>
        <dbReference type="SAM" id="SignalP"/>
    </source>
</evidence>
<dbReference type="GO" id="GO:0031966">
    <property type="term" value="C:mitochondrial membrane"/>
    <property type="evidence" value="ECO:0007669"/>
    <property type="project" value="UniProtKB-SubCell"/>
</dbReference>
<reference evidence="18" key="1">
    <citation type="submission" date="2020-11" db="EMBL/GenBank/DDBJ databases">
        <title>Re-evaluating the internal phylogenetic relationship of Collembola by means of mitogenome data.</title>
        <authorList>
            <person name="Cucini C."/>
            <person name="Carapelli A."/>
            <person name="Nardi F."/>
        </authorList>
    </citation>
    <scope>NUCLEOTIDE SEQUENCE</scope>
</reference>
<keyword evidence="6" id="KW-0679">Respiratory chain</keyword>
<feature type="signal peptide" evidence="17">
    <location>
        <begin position="1"/>
        <end position="19"/>
    </location>
</feature>
<evidence type="ECO:0000256" key="4">
    <source>
        <dbReference type="ARBA" id="ARBA00021095"/>
    </source>
</evidence>
<evidence type="ECO:0000256" key="3">
    <source>
        <dbReference type="ARBA" id="ARBA00012944"/>
    </source>
</evidence>
<feature type="transmembrane region" description="Helical" evidence="16">
    <location>
        <begin position="47"/>
        <end position="71"/>
    </location>
</feature>
<keyword evidence="17" id="KW-0732">Signal</keyword>
<organism evidence="18">
    <name type="scientific">Kaylathalia klovstadi</name>
    <dbReference type="NCBI Taxonomy" id="2778773"/>
    <lineage>
        <taxon>Eukaryota</taxon>
        <taxon>Metazoa</taxon>
        <taxon>Ecdysozoa</taxon>
        <taxon>Arthropoda</taxon>
        <taxon>Hexapoda</taxon>
        <taxon>Collembola</taxon>
        <taxon>Entomobryomorpha</taxon>
        <taxon>Isotomoidea</taxon>
        <taxon>Isotomidae</taxon>
        <taxon>Isotominae</taxon>
        <taxon>Kaylathalia</taxon>
    </lineage>
</organism>